<proteinExistence type="predicted"/>
<dbReference type="SUPFAM" id="SSF53098">
    <property type="entry name" value="Ribonuclease H-like"/>
    <property type="match status" value="1"/>
</dbReference>
<organism evidence="2 3">
    <name type="scientific">Megasphaera lornae</name>
    <dbReference type="NCBI Taxonomy" id="1000568"/>
    <lineage>
        <taxon>Bacteria</taxon>
        <taxon>Bacillati</taxon>
        <taxon>Bacillota</taxon>
        <taxon>Negativicutes</taxon>
        <taxon>Veillonellales</taxon>
        <taxon>Veillonellaceae</taxon>
        <taxon>Megasphaera</taxon>
    </lineage>
</organism>
<dbReference type="EMBL" id="AFIJ01000020">
    <property type="protein sequence ID" value="EGL40910.1"/>
    <property type="molecule type" value="Genomic_DNA"/>
</dbReference>
<evidence type="ECO:0000256" key="1">
    <source>
        <dbReference type="SAM" id="Phobius"/>
    </source>
</evidence>
<dbReference type="Proteomes" id="UP000004018">
    <property type="component" value="Unassembled WGS sequence"/>
</dbReference>
<accession>A0ABN0D0E6</accession>
<evidence type="ECO:0008006" key="4">
    <source>
        <dbReference type="Google" id="ProtNLM"/>
    </source>
</evidence>
<dbReference type="RefSeq" id="WP_007390941.1">
    <property type="nucleotide sequence ID" value="NZ_AFIJ01000020.1"/>
</dbReference>
<dbReference type="Gene3D" id="3.30.420.10">
    <property type="entry name" value="Ribonuclease H-like superfamily/Ribonuclease H"/>
    <property type="match status" value="1"/>
</dbReference>
<evidence type="ECO:0000313" key="3">
    <source>
        <dbReference type="Proteomes" id="UP000004018"/>
    </source>
</evidence>
<name>A0ABN0D0E6_9FIRM</name>
<sequence length="321" mass="36945">MTQLLHWGGSAVTLIFFIALCYSLFTAWRKRRRENRRRQDLQTKTHTKVKQVHQYDIKPVKGNYRYPLEPVATLRRPVHTTIGLDLETATEQPYSIALMALTFYTEETCKAQRYFYVQPPENDLHCLRRKDITWSSLRLADTFDEYWQAGLKDCFSQGVLVGWNMTEKLGAVAHALKIYGLPMVSCRYIDVNDIRRDLYTGVPKTPTATARAVGVTCPDEDIPLTRAHLAVQILQTVQRDYPLYLPRIRYVGQAPDMQQRSAAVIAAAHHEPVGIREIFTTTPPDRDLLQTLIKQNYLTYQAENDTYYATETGLAFAYTCQ</sequence>
<keyword evidence="1" id="KW-1133">Transmembrane helix</keyword>
<keyword evidence="1" id="KW-0812">Transmembrane</keyword>
<protein>
    <recommendedName>
        <fullName evidence="4">Exonuclease domain-containing protein</fullName>
    </recommendedName>
</protein>
<dbReference type="InterPro" id="IPR012337">
    <property type="entry name" value="RNaseH-like_sf"/>
</dbReference>
<gene>
    <name evidence="2" type="ORF">HMPREF1039_1065</name>
</gene>
<keyword evidence="3" id="KW-1185">Reference proteome</keyword>
<evidence type="ECO:0000313" key="2">
    <source>
        <dbReference type="EMBL" id="EGL40910.1"/>
    </source>
</evidence>
<dbReference type="InterPro" id="IPR036397">
    <property type="entry name" value="RNaseH_sf"/>
</dbReference>
<keyword evidence="1" id="KW-0472">Membrane</keyword>
<feature type="transmembrane region" description="Helical" evidence="1">
    <location>
        <begin position="6"/>
        <end position="28"/>
    </location>
</feature>
<comment type="caution">
    <text evidence="2">The sequence shown here is derived from an EMBL/GenBank/DDBJ whole genome shotgun (WGS) entry which is preliminary data.</text>
</comment>
<reference evidence="2 3" key="1">
    <citation type="submission" date="2011-04" db="EMBL/GenBank/DDBJ databases">
        <authorList>
            <person name="Harkins D.M."/>
            <person name="Madupu R."/>
            <person name="Durkin A.S."/>
            <person name="Torralba M."/>
            <person name="Methe B."/>
            <person name="Sutton G.G."/>
            <person name="Nelson K.E."/>
        </authorList>
    </citation>
    <scope>NUCLEOTIDE SEQUENCE [LARGE SCALE GENOMIC DNA]</scope>
    <source>
        <strain evidence="2 3">UPII 199-6</strain>
    </source>
</reference>